<evidence type="ECO:0000256" key="5">
    <source>
        <dbReference type="ARBA" id="ARBA00023163"/>
    </source>
</evidence>
<dbReference type="GO" id="GO:0006357">
    <property type="term" value="P:regulation of transcription by RNA polymerase II"/>
    <property type="evidence" value="ECO:0007669"/>
    <property type="project" value="InterPro"/>
</dbReference>
<dbReference type="OrthoDB" id="5528926at2759"/>
<proteinExistence type="inferred from homology"/>
<protein>
    <recommendedName>
        <fullName evidence="7">Mediator of RNA polymerase II transcription subunit 9</fullName>
    </recommendedName>
    <alternativeName>
        <fullName evidence="7">Mediator complex subunit 9</fullName>
    </alternativeName>
</protein>
<keyword evidence="3 7" id="KW-0805">Transcription regulation</keyword>
<dbReference type="AlphaFoldDB" id="A0A1X2I2B6"/>
<keyword evidence="6 7" id="KW-0539">Nucleus</keyword>
<organism evidence="9 10">
    <name type="scientific">Absidia repens</name>
    <dbReference type="NCBI Taxonomy" id="90262"/>
    <lineage>
        <taxon>Eukaryota</taxon>
        <taxon>Fungi</taxon>
        <taxon>Fungi incertae sedis</taxon>
        <taxon>Mucoromycota</taxon>
        <taxon>Mucoromycotina</taxon>
        <taxon>Mucoromycetes</taxon>
        <taxon>Mucorales</taxon>
        <taxon>Cunninghamellaceae</taxon>
        <taxon>Absidia</taxon>
    </lineage>
</organism>
<feature type="compositionally biased region" description="Low complexity" evidence="8">
    <location>
        <begin position="83"/>
        <end position="98"/>
    </location>
</feature>
<dbReference type="GO" id="GO:0016592">
    <property type="term" value="C:mediator complex"/>
    <property type="evidence" value="ECO:0007669"/>
    <property type="project" value="InterPro"/>
</dbReference>
<dbReference type="Pfam" id="PF07544">
    <property type="entry name" value="Med9"/>
    <property type="match status" value="1"/>
</dbReference>
<dbReference type="EMBL" id="MCGE01000033">
    <property type="protein sequence ID" value="ORZ07866.1"/>
    <property type="molecule type" value="Genomic_DNA"/>
</dbReference>
<evidence type="ECO:0000256" key="1">
    <source>
        <dbReference type="ARBA" id="ARBA00004123"/>
    </source>
</evidence>
<evidence type="ECO:0000256" key="2">
    <source>
        <dbReference type="ARBA" id="ARBA00008089"/>
    </source>
</evidence>
<feature type="region of interest" description="Disordered" evidence="8">
    <location>
        <begin position="40"/>
        <end position="98"/>
    </location>
</feature>
<keyword evidence="4 7" id="KW-0010">Activator</keyword>
<evidence type="ECO:0000256" key="7">
    <source>
        <dbReference type="RuleBase" id="RU364145"/>
    </source>
</evidence>
<evidence type="ECO:0000313" key="9">
    <source>
        <dbReference type="EMBL" id="ORZ07866.1"/>
    </source>
</evidence>
<evidence type="ECO:0000256" key="4">
    <source>
        <dbReference type="ARBA" id="ARBA00023159"/>
    </source>
</evidence>
<keyword evidence="5 7" id="KW-0804">Transcription</keyword>
<comment type="subunit">
    <text evidence="7">Component of the Mediator complex.</text>
</comment>
<evidence type="ECO:0000313" key="10">
    <source>
        <dbReference type="Proteomes" id="UP000193560"/>
    </source>
</evidence>
<comment type="function">
    <text evidence="7">Component of the Mediator complex, a coactivator involved in the regulated transcription of nearly all RNA polymerase II-dependent genes. Mediator functions as a bridge to convey information from gene-specific regulatory proteins to the basal RNA polymerase II transcription machinery. Mediator is recruited to promoters by direct interactions with regulatory proteins and serves as a scaffold for the assembly of a functional preinitiation complex with RNA polymerase II and the general transcription factors.</text>
</comment>
<feature type="compositionally biased region" description="Low complexity" evidence="8">
    <location>
        <begin position="40"/>
        <end position="73"/>
    </location>
</feature>
<keyword evidence="10" id="KW-1185">Reference proteome</keyword>
<comment type="caution">
    <text evidence="9">The sequence shown here is derived from an EMBL/GenBank/DDBJ whole genome shotgun (WGS) entry which is preliminary data.</text>
</comment>
<gene>
    <name evidence="7" type="primary">MED9</name>
    <name evidence="9" type="ORF">BCR42DRAFT_425622</name>
</gene>
<evidence type="ECO:0000256" key="3">
    <source>
        <dbReference type="ARBA" id="ARBA00023015"/>
    </source>
</evidence>
<name>A0A1X2I2B6_9FUNG</name>
<reference evidence="9 10" key="1">
    <citation type="submission" date="2016-07" db="EMBL/GenBank/DDBJ databases">
        <title>Pervasive Adenine N6-methylation of Active Genes in Fungi.</title>
        <authorList>
            <consortium name="DOE Joint Genome Institute"/>
            <person name="Mondo S.J."/>
            <person name="Dannebaum R.O."/>
            <person name="Kuo R.C."/>
            <person name="Labutti K."/>
            <person name="Haridas S."/>
            <person name="Kuo A."/>
            <person name="Salamov A."/>
            <person name="Ahrendt S.R."/>
            <person name="Lipzen A."/>
            <person name="Sullivan W."/>
            <person name="Andreopoulos W.B."/>
            <person name="Clum A."/>
            <person name="Lindquist E."/>
            <person name="Daum C."/>
            <person name="Ramamoorthy G.K."/>
            <person name="Gryganskyi A."/>
            <person name="Culley D."/>
            <person name="Magnuson J.K."/>
            <person name="James T.Y."/>
            <person name="O'Malley M.A."/>
            <person name="Stajich J.E."/>
            <person name="Spatafora J.W."/>
            <person name="Visel A."/>
            <person name="Grigoriev I.V."/>
        </authorList>
    </citation>
    <scope>NUCLEOTIDE SEQUENCE [LARGE SCALE GENOMIC DNA]</scope>
    <source>
        <strain evidence="9 10">NRRL 1336</strain>
    </source>
</reference>
<dbReference type="GO" id="GO:0003712">
    <property type="term" value="F:transcription coregulator activity"/>
    <property type="evidence" value="ECO:0007669"/>
    <property type="project" value="InterPro"/>
</dbReference>
<evidence type="ECO:0000256" key="8">
    <source>
        <dbReference type="SAM" id="MobiDB-lite"/>
    </source>
</evidence>
<comment type="subcellular location">
    <subcellularLocation>
        <location evidence="1 7">Nucleus</location>
    </subcellularLocation>
</comment>
<dbReference type="InterPro" id="IPR011425">
    <property type="entry name" value="Med9"/>
</dbReference>
<accession>A0A1X2I2B6</accession>
<sequence length="191" mass="20678">MDPALTGQDDLSLYTTDYTNDMTSQDPDFFLSTSEPITETSATTTTTAAAAGEGAALPSTATTTTTATATATAQSSMQPPENPTTAITNDNTTNDPATATNPLTFDKNEFSFLPQVQTIVQSILEGDNSDDIGKAVIRLNERIEQARLLLQDLPGLQYVKDEQEAILHQETAILQEMKHKLKKYSRLAAFQ</sequence>
<dbReference type="Proteomes" id="UP000193560">
    <property type="component" value="Unassembled WGS sequence"/>
</dbReference>
<comment type="similarity">
    <text evidence="2 7">Belongs to the Mediator complex subunit 9 family.</text>
</comment>
<evidence type="ECO:0000256" key="6">
    <source>
        <dbReference type="ARBA" id="ARBA00023242"/>
    </source>
</evidence>